<dbReference type="PRINTS" id="PR00080">
    <property type="entry name" value="SDRFAMILY"/>
</dbReference>
<dbReference type="InterPro" id="IPR002347">
    <property type="entry name" value="SDR_fam"/>
</dbReference>
<dbReference type="EMBL" id="JACTUZ010000009">
    <property type="protein sequence ID" value="MBC9176227.1"/>
    <property type="molecule type" value="Genomic_DNA"/>
</dbReference>
<dbReference type="Pfam" id="PF13561">
    <property type="entry name" value="adh_short_C2"/>
    <property type="match status" value="1"/>
</dbReference>
<evidence type="ECO:0000256" key="1">
    <source>
        <dbReference type="ARBA" id="ARBA00006484"/>
    </source>
</evidence>
<dbReference type="Gene3D" id="3.40.50.720">
    <property type="entry name" value="NAD(P)-binding Rossmann-like Domain"/>
    <property type="match status" value="1"/>
</dbReference>
<evidence type="ECO:0000256" key="2">
    <source>
        <dbReference type="ARBA" id="ARBA00023002"/>
    </source>
</evidence>
<dbReference type="SUPFAM" id="SSF51735">
    <property type="entry name" value="NAD(P)-binding Rossmann-fold domains"/>
    <property type="match status" value="1"/>
</dbReference>
<accession>A0ABR7R396</accession>
<comment type="caution">
    <text evidence="3">The sequence shown here is derived from an EMBL/GenBank/DDBJ whole genome shotgun (WGS) entry which is preliminary data.</text>
</comment>
<keyword evidence="2" id="KW-0560">Oxidoreductase</keyword>
<keyword evidence="4" id="KW-1185">Reference proteome</keyword>
<dbReference type="InterPro" id="IPR036291">
    <property type="entry name" value="NAD(P)-bd_dom_sf"/>
</dbReference>
<dbReference type="Proteomes" id="UP000603940">
    <property type="component" value="Unassembled WGS sequence"/>
</dbReference>
<dbReference type="RefSeq" id="WP_187777386.1">
    <property type="nucleotide sequence ID" value="NZ_JACTUZ010000009.1"/>
</dbReference>
<dbReference type="PANTHER" id="PTHR43639">
    <property type="entry name" value="OXIDOREDUCTASE, SHORT-CHAIN DEHYDROGENASE/REDUCTASE FAMILY (AFU_ORTHOLOGUE AFUA_5G02870)"/>
    <property type="match status" value="1"/>
</dbReference>
<proteinExistence type="inferred from homology"/>
<evidence type="ECO:0000313" key="4">
    <source>
        <dbReference type="Proteomes" id="UP000603940"/>
    </source>
</evidence>
<dbReference type="InterPro" id="IPR020904">
    <property type="entry name" value="Sc_DH/Rdtase_CS"/>
</dbReference>
<protein>
    <submittedName>
        <fullName evidence="3">SDR family oxidoreductase</fullName>
    </submittedName>
</protein>
<name>A0ABR7R396_9PROT</name>
<dbReference type="PRINTS" id="PR00081">
    <property type="entry name" value="GDHRDH"/>
</dbReference>
<comment type="similarity">
    <text evidence="1">Belongs to the short-chain dehydrogenases/reductases (SDR) family.</text>
</comment>
<dbReference type="PROSITE" id="PS00061">
    <property type="entry name" value="ADH_SHORT"/>
    <property type="match status" value="1"/>
</dbReference>
<evidence type="ECO:0000313" key="3">
    <source>
        <dbReference type="EMBL" id="MBC9176227.1"/>
    </source>
</evidence>
<reference evidence="3 4" key="1">
    <citation type="journal article" date="2009" name="Int. J. Syst. Evol. Microbiol.">
        <title>Transfer of Teichococcus ludipueritiae and Muricoccus roseus to the genus Roseomonas, as Roseomonas ludipueritiae comb. nov. and Roseomonas rosea comb. nov., respectively, and emended description of the genus Roseomonas.</title>
        <authorList>
            <person name="Sanchez-Porro C."/>
            <person name="Gallego V."/>
            <person name="Busse H.J."/>
            <person name="Kampfer P."/>
            <person name="Ventosa A."/>
        </authorList>
    </citation>
    <scope>NUCLEOTIDE SEQUENCE [LARGE SCALE GENOMIC DNA]</scope>
    <source>
        <strain evidence="3 4">DSM 14915</strain>
    </source>
</reference>
<dbReference type="NCBIfam" id="NF006597">
    <property type="entry name" value="PRK09134.1"/>
    <property type="match status" value="1"/>
</dbReference>
<dbReference type="PANTHER" id="PTHR43639:SF1">
    <property type="entry name" value="SHORT-CHAIN DEHYDROGENASE_REDUCTASE FAMILY PROTEIN"/>
    <property type="match status" value="1"/>
</dbReference>
<gene>
    <name evidence="3" type="ORF">IBL25_04645</name>
</gene>
<sequence>MPIPDTIPRVALVTGAARRLGRASALALAGAGFDIAIHYHGSAEAAEATAEEVRALGRRAATLRADLAREEETARLLPEATAALGPVGVLVNNASTFECDEWHDATRESWDHHIEPNLRAPFVLMQAFARALPEEAEGAVINMLDQRVWSLTPHFMSYSVAKAGLWALTQSMALALAPRIRVNGIGPGPAMPSPNQSAEHFARQNASVPLGHGTSPEEVATAVLAILRLPAMTGQMIALDGGQHLQWSPAAPKEAQA</sequence>
<organism evidence="3 4">
    <name type="scientific">Pseudoroseomonas ludipueritiae</name>
    <dbReference type="NCBI Taxonomy" id="198093"/>
    <lineage>
        <taxon>Bacteria</taxon>
        <taxon>Pseudomonadati</taxon>
        <taxon>Pseudomonadota</taxon>
        <taxon>Alphaproteobacteria</taxon>
        <taxon>Acetobacterales</taxon>
        <taxon>Acetobacteraceae</taxon>
        <taxon>Pseudoroseomonas</taxon>
    </lineage>
</organism>